<dbReference type="EMBL" id="JAGPYM010000008">
    <property type="protein sequence ID" value="KAH6890965.1"/>
    <property type="molecule type" value="Genomic_DNA"/>
</dbReference>
<evidence type="ECO:0000313" key="1">
    <source>
        <dbReference type="EMBL" id="KAH6890965.1"/>
    </source>
</evidence>
<gene>
    <name evidence="1" type="ORF">B0T10DRAFT_484034</name>
</gene>
<keyword evidence="2" id="KW-1185">Reference proteome</keyword>
<comment type="caution">
    <text evidence="1">The sequence shown here is derived from an EMBL/GenBank/DDBJ whole genome shotgun (WGS) entry which is preliminary data.</text>
</comment>
<accession>A0A9P9AR93</accession>
<reference evidence="1 2" key="1">
    <citation type="journal article" date="2021" name="Nat. Commun.">
        <title>Genetic determinants of endophytism in the Arabidopsis root mycobiome.</title>
        <authorList>
            <person name="Mesny F."/>
            <person name="Miyauchi S."/>
            <person name="Thiergart T."/>
            <person name="Pickel B."/>
            <person name="Atanasova L."/>
            <person name="Karlsson M."/>
            <person name="Huettel B."/>
            <person name="Barry K.W."/>
            <person name="Haridas S."/>
            <person name="Chen C."/>
            <person name="Bauer D."/>
            <person name="Andreopoulos W."/>
            <person name="Pangilinan J."/>
            <person name="LaButti K."/>
            <person name="Riley R."/>
            <person name="Lipzen A."/>
            <person name="Clum A."/>
            <person name="Drula E."/>
            <person name="Henrissat B."/>
            <person name="Kohler A."/>
            <person name="Grigoriev I.V."/>
            <person name="Martin F.M."/>
            <person name="Hacquard S."/>
        </authorList>
    </citation>
    <scope>NUCLEOTIDE SEQUENCE [LARGE SCALE GENOMIC DNA]</scope>
    <source>
        <strain evidence="1 2">MPI-CAGE-CH-0241</strain>
    </source>
</reference>
<evidence type="ECO:0000313" key="2">
    <source>
        <dbReference type="Proteomes" id="UP000777438"/>
    </source>
</evidence>
<name>A0A9P9AR93_9HYPO</name>
<sequence length="202" mass="22669">MTVWRLGIRICFSMSALLYRARRSYPIPIRTSIHLGLWSFMSWGPGTKASLPPLLVLGCFEQLPGTGNMVRPASLGHYKGLRCPNITVQTSSRSYRASCTLRNLTPASIPQYCVGARMRDAPWLQPRACTNTCSHDSPQWGPKIHQTKSLSARAEPKFHFTIRCSDRHPSHNMNWASSSGRLCFTHPTRGDVYANHDKSAQI</sequence>
<protein>
    <submittedName>
        <fullName evidence="1">Uncharacterized protein</fullName>
    </submittedName>
</protein>
<proteinExistence type="predicted"/>
<dbReference type="AlphaFoldDB" id="A0A9P9AR93"/>
<organism evidence="1 2">
    <name type="scientific">Thelonectria olida</name>
    <dbReference type="NCBI Taxonomy" id="1576542"/>
    <lineage>
        <taxon>Eukaryota</taxon>
        <taxon>Fungi</taxon>
        <taxon>Dikarya</taxon>
        <taxon>Ascomycota</taxon>
        <taxon>Pezizomycotina</taxon>
        <taxon>Sordariomycetes</taxon>
        <taxon>Hypocreomycetidae</taxon>
        <taxon>Hypocreales</taxon>
        <taxon>Nectriaceae</taxon>
        <taxon>Thelonectria</taxon>
    </lineage>
</organism>
<dbReference type="Proteomes" id="UP000777438">
    <property type="component" value="Unassembled WGS sequence"/>
</dbReference>